<name>A0A643G0H1_9BURK</name>
<dbReference type="Proteomes" id="UP000397656">
    <property type="component" value="Plasmid pRK1-1"/>
</dbReference>
<evidence type="ECO:0000259" key="1">
    <source>
        <dbReference type="Pfam" id="PF16289"/>
    </source>
</evidence>
<dbReference type="CDD" id="cd18690">
    <property type="entry name" value="PIN_VapC-like"/>
    <property type="match status" value="1"/>
</dbReference>
<reference evidence="2 3" key="1">
    <citation type="submission" date="2020-10" db="EMBL/GenBank/DDBJ databases">
        <title>Complete genome sequence of Cupriavidus basilensis CCUG 49340T.</title>
        <authorList>
            <person name="Salva-Serra F."/>
            <person name="Donoso R.A."/>
            <person name="Cho K.H."/>
            <person name="Yoo J.A."/>
            <person name="Lee K."/>
            <person name="Yoon S.-H."/>
            <person name="Perez-Pantoja D."/>
            <person name="Moore E.R.B."/>
        </authorList>
    </citation>
    <scope>NUCLEOTIDE SEQUENCE [LARGE SCALE GENOMIC DNA]</scope>
    <source>
        <strain evidence="3">CCUG 49340</strain>
        <plasmid evidence="2 3">pRK1-1</plasmid>
    </source>
</reference>
<dbReference type="Pfam" id="PF16289">
    <property type="entry name" value="PIN_12"/>
    <property type="match status" value="1"/>
</dbReference>
<gene>
    <name evidence="2" type="ORF">F7R26_036825</name>
</gene>
<proteinExistence type="predicted"/>
<geneLocation type="plasmid" evidence="2 3">
    <name>pRK1-1</name>
</geneLocation>
<dbReference type="InterPro" id="IPR032557">
    <property type="entry name" value="DUF4935"/>
</dbReference>
<dbReference type="GeneID" id="98406539"/>
<evidence type="ECO:0000313" key="3">
    <source>
        <dbReference type="Proteomes" id="UP000397656"/>
    </source>
</evidence>
<protein>
    <submittedName>
        <fullName evidence="2">DUF4935 domain-containing protein</fullName>
    </submittedName>
</protein>
<dbReference type="RefSeq" id="WP_058697637.1">
    <property type="nucleotide sequence ID" value="NZ_CP062805.1"/>
</dbReference>
<keyword evidence="2" id="KW-0614">Plasmid</keyword>
<dbReference type="AlphaFoldDB" id="A0A643G0H1"/>
<accession>A0A643G0H1</accession>
<sequence length="383" mass="42257">MHKEELKDWLARGRVGAIAIDTNVFDEEGQNIHDGNLPLLRQVEQAGKRLLVPDVIAREMESHLREKFGQEKAFDSKVLKHLKKFAADEVVSAVARAIHEHDRDAKKALDAFFANVTATVIQASDYTSLESVMDRYFASEPPFEPGGKKKAEFPDAIALLSLEGWANKNDTKVLCVTKDGDWERYSNQSDRLLITPELEDVLAALVLVRGEKLPDRVRAAAAIWLESEAAKEKIEASIQFHLDDHSPFVDADSYCGFNDEVVELYPKRGSLAIDAANVAVLSADHSDAVISVSVDFVAKGRFSFDFFVPDSIDKDDVPVGHAYATSETEVRADLSIGLYLEDFAADETQVLSADDVTEITVKMSGLHFDVGTIGPDYSNDAPD</sequence>
<organism evidence="2 3">
    <name type="scientific">Cupriavidus basilensis</name>
    <dbReference type="NCBI Taxonomy" id="68895"/>
    <lineage>
        <taxon>Bacteria</taxon>
        <taxon>Pseudomonadati</taxon>
        <taxon>Pseudomonadota</taxon>
        <taxon>Betaproteobacteria</taxon>
        <taxon>Burkholderiales</taxon>
        <taxon>Burkholderiaceae</taxon>
        <taxon>Cupriavidus</taxon>
    </lineage>
</organism>
<feature type="domain" description="DUF4935" evidence="1">
    <location>
        <begin position="18"/>
        <end position="182"/>
    </location>
</feature>
<dbReference type="EMBL" id="CP062805">
    <property type="protein sequence ID" value="QOT81591.1"/>
    <property type="molecule type" value="Genomic_DNA"/>
</dbReference>
<evidence type="ECO:0000313" key="2">
    <source>
        <dbReference type="EMBL" id="QOT81591.1"/>
    </source>
</evidence>